<evidence type="ECO:0000256" key="1">
    <source>
        <dbReference type="SAM" id="Coils"/>
    </source>
</evidence>
<keyword evidence="3" id="KW-1185">Reference proteome</keyword>
<dbReference type="AlphaFoldDB" id="A0AAV7JLI1"/>
<feature type="coiled-coil region" evidence="1">
    <location>
        <begin position="46"/>
        <end position="94"/>
    </location>
</feature>
<organism evidence="2 3">
    <name type="scientific">Oopsacas minuta</name>
    <dbReference type="NCBI Taxonomy" id="111878"/>
    <lineage>
        <taxon>Eukaryota</taxon>
        <taxon>Metazoa</taxon>
        <taxon>Porifera</taxon>
        <taxon>Hexactinellida</taxon>
        <taxon>Hexasterophora</taxon>
        <taxon>Lyssacinosida</taxon>
        <taxon>Leucopsacidae</taxon>
        <taxon>Oopsacas</taxon>
    </lineage>
</organism>
<comment type="caution">
    <text evidence="2">The sequence shown here is derived from an EMBL/GenBank/DDBJ whole genome shotgun (WGS) entry which is preliminary data.</text>
</comment>
<keyword evidence="1" id="KW-0175">Coiled coil</keyword>
<name>A0AAV7JLI1_9METZ</name>
<protein>
    <submittedName>
        <fullName evidence="2">Uncharacterized protein</fullName>
    </submittedName>
</protein>
<evidence type="ECO:0000313" key="3">
    <source>
        <dbReference type="Proteomes" id="UP001165289"/>
    </source>
</evidence>
<dbReference type="Proteomes" id="UP001165289">
    <property type="component" value="Unassembled WGS sequence"/>
</dbReference>
<dbReference type="EMBL" id="JAKMXF010000321">
    <property type="protein sequence ID" value="KAI6649220.1"/>
    <property type="molecule type" value="Genomic_DNA"/>
</dbReference>
<sequence>MDNDLKFLVSFGITLDEIVFLSCIDLRKRLMETNLTLKEVQRIKKIRKRERSKALEERELQELEDSIVSLSDIKDKLSEQKSQLHREVELYKIRTFLASPPKI</sequence>
<gene>
    <name evidence="2" type="ORF">LOD99_11587</name>
</gene>
<evidence type="ECO:0000313" key="2">
    <source>
        <dbReference type="EMBL" id="KAI6649220.1"/>
    </source>
</evidence>
<accession>A0AAV7JLI1</accession>
<reference evidence="2 3" key="1">
    <citation type="journal article" date="2023" name="BMC Biol.">
        <title>The compact genome of the sponge Oopsacas minuta (Hexactinellida) is lacking key metazoan core genes.</title>
        <authorList>
            <person name="Santini S."/>
            <person name="Schenkelaars Q."/>
            <person name="Jourda C."/>
            <person name="Duchesne M."/>
            <person name="Belahbib H."/>
            <person name="Rocher C."/>
            <person name="Selva M."/>
            <person name="Riesgo A."/>
            <person name="Vervoort M."/>
            <person name="Leys S.P."/>
            <person name="Kodjabachian L."/>
            <person name="Le Bivic A."/>
            <person name="Borchiellini C."/>
            <person name="Claverie J.M."/>
            <person name="Renard E."/>
        </authorList>
    </citation>
    <scope>NUCLEOTIDE SEQUENCE [LARGE SCALE GENOMIC DNA]</scope>
    <source>
        <strain evidence="2">SPO-2</strain>
    </source>
</reference>
<proteinExistence type="predicted"/>